<dbReference type="OrthoDB" id="3176171at2759"/>
<keyword evidence="1 4" id="KW-0547">Nucleotide-binding</keyword>
<sequence length="275" mass="29907">KARTVAATNMNETSSRSHAVFTVILTQRTSNLAAGTTTQKVSRICLVDLAGSERADATGATGMRLKEGANINKSLTTLGKVISALADAGASRRRLSKLKKAALEGAYIPYRDSALTWLLKDCLGGNSKTVMIAAISPADINYEETLSTLRYAERAKRIVNKAVVNEDATGKLVRDLQEEVAVLRARLLAIDAKAKDRKERSDDEEDEEEETAEEQAAHVAAFREADAELSAMKDQLQASEKLIADISESYEEKLRKTNAIQLARERALEDLGIAV</sequence>
<evidence type="ECO:0000313" key="7">
    <source>
        <dbReference type="EMBL" id="RKO89728.1"/>
    </source>
</evidence>
<dbReference type="SMART" id="SM00129">
    <property type="entry name" value="KISc"/>
    <property type="match status" value="1"/>
</dbReference>
<feature type="compositionally biased region" description="Acidic residues" evidence="5">
    <location>
        <begin position="202"/>
        <end position="213"/>
    </location>
</feature>
<dbReference type="GO" id="GO:0003777">
    <property type="term" value="F:microtubule motor activity"/>
    <property type="evidence" value="ECO:0007669"/>
    <property type="project" value="InterPro"/>
</dbReference>
<dbReference type="Pfam" id="PF16183">
    <property type="entry name" value="Kinesin_assoc"/>
    <property type="match status" value="1"/>
</dbReference>
<dbReference type="PANTHER" id="PTHR47117:SF10">
    <property type="entry name" value="KINESIN-LIKE PROTEIN KIF1B"/>
    <property type="match status" value="1"/>
</dbReference>
<keyword evidence="2 4" id="KW-0067">ATP-binding</keyword>
<dbReference type="PROSITE" id="PS50067">
    <property type="entry name" value="KINESIN_MOTOR_2"/>
    <property type="match status" value="1"/>
</dbReference>
<dbReference type="FunFam" id="3.40.850.10:FF:000167">
    <property type="entry name" value="Uncharacterized protein"/>
    <property type="match status" value="1"/>
</dbReference>
<proteinExistence type="inferred from homology"/>
<gene>
    <name evidence="7" type="ORF">BDK51DRAFT_8959</name>
</gene>
<dbReference type="PROSITE" id="PS00411">
    <property type="entry name" value="KINESIN_MOTOR_1"/>
    <property type="match status" value="1"/>
</dbReference>
<feature type="non-terminal residue" evidence="7">
    <location>
        <position position="1"/>
    </location>
</feature>
<evidence type="ECO:0000256" key="5">
    <source>
        <dbReference type="SAM" id="MobiDB-lite"/>
    </source>
</evidence>
<dbReference type="PANTHER" id="PTHR47117">
    <property type="entry name" value="STAR-RELATED LIPID TRANSFER PROTEIN 9"/>
    <property type="match status" value="1"/>
</dbReference>
<keyword evidence="7" id="KW-0378">Hydrolase</keyword>
<evidence type="ECO:0000259" key="6">
    <source>
        <dbReference type="PROSITE" id="PS50067"/>
    </source>
</evidence>
<comment type="similarity">
    <text evidence="3 4">Belongs to the TRAFAC class myosin-kinesin ATPase superfamily. Kinesin family.</text>
</comment>
<reference evidence="8" key="1">
    <citation type="journal article" date="2018" name="Nat. Microbiol.">
        <title>Leveraging single-cell genomics to expand the fungal tree of life.</title>
        <authorList>
            <person name="Ahrendt S.R."/>
            <person name="Quandt C.A."/>
            <person name="Ciobanu D."/>
            <person name="Clum A."/>
            <person name="Salamov A."/>
            <person name="Andreopoulos B."/>
            <person name="Cheng J.F."/>
            <person name="Woyke T."/>
            <person name="Pelin A."/>
            <person name="Henrissat B."/>
            <person name="Reynolds N.K."/>
            <person name="Benny G.L."/>
            <person name="Smith M.E."/>
            <person name="James T.Y."/>
            <person name="Grigoriev I.V."/>
        </authorList>
    </citation>
    <scope>NUCLEOTIDE SEQUENCE [LARGE SCALE GENOMIC DNA]</scope>
</reference>
<accession>A0A4P9WEM7</accession>
<dbReference type="GO" id="GO:0005874">
    <property type="term" value="C:microtubule"/>
    <property type="evidence" value="ECO:0007669"/>
    <property type="project" value="UniProtKB-KW"/>
</dbReference>
<feature type="domain" description="Kinesin motor" evidence="6">
    <location>
        <begin position="1"/>
        <end position="158"/>
    </location>
</feature>
<feature type="region of interest" description="Disordered" evidence="5">
    <location>
        <begin position="195"/>
        <end position="217"/>
    </location>
</feature>
<dbReference type="GO" id="GO:0007018">
    <property type="term" value="P:microtubule-based movement"/>
    <property type="evidence" value="ECO:0007669"/>
    <property type="project" value="InterPro"/>
</dbReference>
<dbReference type="Pfam" id="PF00225">
    <property type="entry name" value="Kinesin"/>
    <property type="match status" value="1"/>
</dbReference>
<keyword evidence="4" id="KW-0493">Microtubule</keyword>
<dbReference type="Proteomes" id="UP000269721">
    <property type="component" value="Unassembled WGS sequence"/>
</dbReference>
<dbReference type="EMBL" id="KZ995920">
    <property type="protein sequence ID" value="RKO89728.1"/>
    <property type="molecule type" value="Genomic_DNA"/>
</dbReference>
<evidence type="ECO:0000256" key="1">
    <source>
        <dbReference type="ARBA" id="ARBA00022741"/>
    </source>
</evidence>
<evidence type="ECO:0000256" key="2">
    <source>
        <dbReference type="ARBA" id="ARBA00022840"/>
    </source>
</evidence>
<dbReference type="GO" id="GO:0016787">
    <property type="term" value="F:hydrolase activity"/>
    <property type="evidence" value="ECO:0007669"/>
    <property type="project" value="UniProtKB-KW"/>
</dbReference>
<evidence type="ECO:0000256" key="3">
    <source>
        <dbReference type="PROSITE-ProRule" id="PRU00283"/>
    </source>
</evidence>
<dbReference type="InterPro" id="IPR036961">
    <property type="entry name" value="Kinesin_motor_dom_sf"/>
</dbReference>
<feature type="non-terminal residue" evidence="7">
    <location>
        <position position="275"/>
    </location>
</feature>
<organism evidence="7 8">
    <name type="scientific">Blyttiomyces helicus</name>
    <dbReference type="NCBI Taxonomy" id="388810"/>
    <lineage>
        <taxon>Eukaryota</taxon>
        <taxon>Fungi</taxon>
        <taxon>Fungi incertae sedis</taxon>
        <taxon>Chytridiomycota</taxon>
        <taxon>Chytridiomycota incertae sedis</taxon>
        <taxon>Chytridiomycetes</taxon>
        <taxon>Chytridiomycetes incertae sedis</taxon>
        <taxon>Blyttiomyces</taxon>
    </lineage>
</organism>
<dbReference type="SUPFAM" id="SSF52540">
    <property type="entry name" value="P-loop containing nucleoside triphosphate hydrolases"/>
    <property type="match status" value="1"/>
</dbReference>
<keyword evidence="8" id="KW-1185">Reference proteome</keyword>
<protein>
    <recommendedName>
        <fullName evidence="4">Kinesin-like protein</fullName>
    </recommendedName>
</protein>
<dbReference type="InterPro" id="IPR032405">
    <property type="entry name" value="Kinesin_assoc"/>
</dbReference>
<evidence type="ECO:0000256" key="4">
    <source>
        <dbReference type="RuleBase" id="RU000394"/>
    </source>
</evidence>
<dbReference type="GO" id="GO:0005524">
    <property type="term" value="F:ATP binding"/>
    <property type="evidence" value="ECO:0007669"/>
    <property type="project" value="UniProtKB-KW"/>
</dbReference>
<keyword evidence="4" id="KW-0505">Motor protein</keyword>
<dbReference type="GO" id="GO:0008017">
    <property type="term" value="F:microtubule binding"/>
    <property type="evidence" value="ECO:0007669"/>
    <property type="project" value="InterPro"/>
</dbReference>
<dbReference type="AlphaFoldDB" id="A0A4P9WEM7"/>
<dbReference type="Gene3D" id="6.10.250.2520">
    <property type="match status" value="1"/>
</dbReference>
<dbReference type="InterPro" id="IPR027417">
    <property type="entry name" value="P-loop_NTPase"/>
</dbReference>
<dbReference type="InterPro" id="IPR001752">
    <property type="entry name" value="Kinesin_motor_dom"/>
</dbReference>
<comment type="caution">
    <text evidence="3">Lacks conserved residue(s) required for the propagation of feature annotation.</text>
</comment>
<name>A0A4P9WEM7_9FUNG</name>
<dbReference type="Gene3D" id="3.40.850.10">
    <property type="entry name" value="Kinesin motor domain"/>
    <property type="match status" value="1"/>
</dbReference>
<dbReference type="PRINTS" id="PR00380">
    <property type="entry name" value="KINESINHEAVY"/>
</dbReference>
<dbReference type="InterPro" id="IPR019821">
    <property type="entry name" value="Kinesin_motor_CS"/>
</dbReference>
<evidence type="ECO:0000313" key="8">
    <source>
        <dbReference type="Proteomes" id="UP000269721"/>
    </source>
</evidence>